<feature type="domain" description="Autotransporter" evidence="2">
    <location>
        <begin position="1340"/>
        <end position="1592"/>
    </location>
</feature>
<dbReference type="InterPro" id="IPR035986">
    <property type="entry name" value="PKD_dom_sf"/>
</dbReference>
<feature type="domain" description="PKD" evidence="1">
    <location>
        <begin position="166"/>
        <end position="216"/>
    </location>
</feature>
<dbReference type="Proteomes" id="UP000013243">
    <property type="component" value="Plasmid unnamed1"/>
</dbReference>
<dbReference type="Pfam" id="PF18911">
    <property type="entry name" value="PKD_4"/>
    <property type="match status" value="1"/>
</dbReference>
<dbReference type="Pfam" id="PF19078">
    <property type="entry name" value="Big_12"/>
    <property type="match status" value="5"/>
</dbReference>
<dbReference type="OrthoDB" id="9773411at2"/>
<evidence type="ECO:0000313" key="4">
    <source>
        <dbReference type="Proteomes" id="UP000013243"/>
    </source>
</evidence>
<proteinExistence type="predicted"/>
<dbReference type="RefSeq" id="WP_046002885.1">
    <property type="nucleotide sequence ID" value="NZ_CP015231.1"/>
</dbReference>
<sequence>MTGFVQDGADGTVASDDQMFVRFTADVPGIGRYDFDYGLYGVTGTVVKRDVVLTDPVPTVTLSGLSSTFINPQTVTATFSETVSGFDASDIQVTNATISSFAGAGATYTFTVSPDGPGAVTVIVPAGVATDSLSFPNLASNTLSGTAEGISSITADFTANPGFGVSVPHTVFFTDQSSSTPPALMRWSWDFGDGDTSTAQNPIHTYTSYGTYTATLETCVYTTCDTQSMTIEVVDVPATMTPSLSGFSGNVVGAQIVTVEFNAGVDTSDALQLSDFDATNLTLSNLSAGSPTPAYGQTQTYTLTATPDGDGAISLTLPAGAVSNYRSVANTASNTLSGFVDTTAPTITLVDAGASTAPYVGYSAVLEYSPGTIFVLGYSASVPGTVTLTGTSILPGNQMRYTIVPQRDGPVYVTFPAGMFRDVAGNFSAETRLDLGYADVDEPRPEITGVPASVGGEFEATITFSKTVKGFTGSDIQISGGTLSSFSGSGANYTARITPDGSASITVSVPADAAQHVAVAGVPGVFSVAAAPVSTVYNTTPVANAGPDQVVQSGAQITLDGSASSDPNGDTLAYHWSAPTGITLSDATAVQPNFTAPSPAPGDPDQLLSFTLTVDDGTDTHQDTVDVTVMAQVAATLAGLPSDITGPETITVDFSSDVTGFDETDLQLQNLSISNFASTSPSSYQFDVAPLARGSVSITLPAGIALDGRGNANVAASLSATGFTNTAPLADAGADQAVGGGVLITLDGSGSSDADGDSLTYLWTPPAGIVLSDVTAEQPSFTTPTPAPGDPDQVLSFTLTVDDGTETHQDTVDVTVMAEISATLAGLPSNITGSETITVDFSGDVTGFDETDLQLQNLSVSNFASTSPSSYKFDVAPLARGSVSITLPAGVAQDSRGNANVAASLSATGFTNTAPLADAGADQAVGGGVLITLDGSGSSDADGDSLTYLWTPPAGIVLSDVTAEQPSFTTPTPAPGDPDQVLSFTLTVDDGTETHQDTVDVTVMAEISATLAGLPSNITGSETITVDFSGDVTGFDETDLQLQNLALSAFVKHSPSSYQFDVAPLARGSVSITLPAGVAQDSRGNTNVAASLTATGFINTAPLAVAGSDQAVGGGVLITLDGSGSSDPDGDGLTYLWTAPAGITLSDATSVQPSFTAPTLSLGDPDLVLDFTLTVDDGTETHSDQIRITLRTDVSVTLTGLTDSFSGPGQHQIDIQFSRAVSGLTVSDLVVSGGEVQSLSGSGARYQALLLASGRGDLSVSLPAGVTHDNNGIPNAASNQMTALNRIIEQTSQLIAGFMQSRANNLISNQPRVADFLLGRNSENQLNASVTRGQVNMDMAVSPRGGAWASLRAAFSESDGQDSGYALAAVGRHIEVQPNLLLGAMLQMDYAESTEGPAEVEGYGWLIGPYAVYRLPDQPVIFSAQILYGQSQNEIAPLGTYRDQFKTERWLAQLGVTGEVISGDWTVFPFLTATHTRDDQRAYIDHLGNMIPVQGIRLTNVELGADFELQLTHQAGERVLTGGVSGIWSETSGSGAAALREPTYEGGRMRLELGYGGVLTNGGRFQFSAYGDGFGANDYSSYGIEASYSFAF</sequence>
<reference evidence="3 4" key="1">
    <citation type="journal article" date="2016" name="ISME J.">
        <title>Global occurrence and heterogeneity of the Roseobacter-clade species Ruegeria mobilis.</title>
        <authorList>
            <person name="Sonnenschein E."/>
            <person name="Gram L."/>
        </authorList>
    </citation>
    <scope>NUCLEOTIDE SEQUENCE [LARGE SCALE GENOMIC DNA]</scope>
    <source>
        <strain evidence="3 4">F1926</strain>
        <plasmid evidence="3 4">unnamed1</plasmid>
    </source>
</reference>
<dbReference type="InterPro" id="IPR022409">
    <property type="entry name" value="PKD/Chitinase_dom"/>
</dbReference>
<dbReference type="InterPro" id="IPR044048">
    <property type="entry name" value="Big_12"/>
</dbReference>
<dbReference type="PANTHER" id="PTHR34677:SF3">
    <property type="entry name" value="BACTERIAL IG-LIKE DOMAIN-CONTAINING PROTEIN"/>
    <property type="match status" value="1"/>
</dbReference>
<dbReference type="InterPro" id="IPR013783">
    <property type="entry name" value="Ig-like_fold"/>
</dbReference>
<name>A0A1B1A7Q1_9RHOB</name>
<evidence type="ECO:0000259" key="2">
    <source>
        <dbReference type="PROSITE" id="PS51208"/>
    </source>
</evidence>
<dbReference type="SMART" id="SM00089">
    <property type="entry name" value="PKD"/>
    <property type="match status" value="5"/>
</dbReference>
<dbReference type="SMART" id="SM00869">
    <property type="entry name" value="Autotransporter"/>
    <property type="match status" value="1"/>
</dbReference>
<dbReference type="Gene3D" id="2.60.40.10">
    <property type="entry name" value="Immunoglobulins"/>
    <property type="match status" value="5"/>
</dbReference>
<dbReference type="EMBL" id="CP015231">
    <property type="protein sequence ID" value="ANP42599.1"/>
    <property type="molecule type" value="Genomic_DNA"/>
</dbReference>
<accession>A0A1B1A7Q1</accession>
<organism evidence="3 4">
    <name type="scientific">Tritonibacter mobilis F1926</name>
    <dbReference type="NCBI Taxonomy" id="1265309"/>
    <lineage>
        <taxon>Bacteria</taxon>
        <taxon>Pseudomonadati</taxon>
        <taxon>Pseudomonadota</taxon>
        <taxon>Alphaproteobacteria</taxon>
        <taxon>Rhodobacterales</taxon>
        <taxon>Paracoccaceae</taxon>
        <taxon>Tritonibacter</taxon>
    </lineage>
</organism>
<dbReference type="SUPFAM" id="SSF103515">
    <property type="entry name" value="Autotransporter"/>
    <property type="match status" value="1"/>
</dbReference>
<dbReference type="CDD" id="cd00146">
    <property type="entry name" value="PKD"/>
    <property type="match status" value="1"/>
</dbReference>
<dbReference type="PROSITE" id="PS51208">
    <property type="entry name" value="AUTOTRANSPORTER"/>
    <property type="match status" value="1"/>
</dbReference>
<evidence type="ECO:0000259" key="1">
    <source>
        <dbReference type="PROSITE" id="PS50093"/>
    </source>
</evidence>
<evidence type="ECO:0008006" key="5">
    <source>
        <dbReference type="Google" id="ProtNLM"/>
    </source>
</evidence>
<dbReference type="PROSITE" id="PS50093">
    <property type="entry name" value="PKD"/>
    <property type="match status" value="1"/>
</dbReference>
<keyword evidence="3" id="KW-0614">Plasmid</keyword>
<dbReference type="SUPFAM" id="SSF49299">
    <property type="entry name" value="PKD domain"/>
    <property type="match status" value="1"/>
</dbReference>
<evidence type="ECO:0000313" key="3">
    <source>
        <dbReference type="EMBL" id="ANP42599.1"/>
    </source>
</evidence>
<gene>
    <name evidence="3" type="ORF">K529_017680</name>
</gene>
<dbReference type="GeneID" id="28251704"/>
<dbReference type="InterPro" id="IPR005546">
    <property type="entry name" value="Autotransporte_beta"/>
</dbReference>
<geneLocation type="plasmid" evidence="3 4">
    <name>unnamed1</name>
</geneLocation>
<protein>
    <recommendedName>
        <fullName evidence="5">PKD domain-containing protein</fullName>
    </recommendedName>
</protein>
<dbReference type="Pfam" id="PF22352">
    <property type="entry name" value="K319L-like_PKD"/>
    <property type="match status" value="4"/>
</dbReference>
<dbReference type="InterPro" id="IPR000601">
    <property type="entry name" value="PKD_dom"/>
</dbReference>
<dbReference type="PANTHER" id="PTHR34677">
    <property type="match status" value="1"/>
</dbReference>
<dbReference type="InterPro" id="IPR036709">
    <property type="entry name" value="Autotransporte_beta_dom_sf"/>
</dbReference>
<dbReference type="KEGG" id="rmb:K529_017680"/>